<sequence length="111" mass="12652">MRSNLDPLRRYNTDSACGEEEETAGVQHSRHKAGQGKYQHLHAEILQEQPPEGTGEDIIEHFMDIITETPPEYANQVLAGRTRTPNWTSPKSKEMNQQNSGAKFYGPMRQR</sequence>
<protein>
    <submittedName>
        <fullName evidence="2">Uncharacterized protein</fullName>
    </submittedName>
</protein>
<feature type="region of interest" description="Disordered" evidence="1">
    <location>
        <begin position="81"/>
        <end position="111"/>
    </location>
</feature>
<organism evidence="2 3">
    <name type="scientific">Characodon lateralis</name>
    <dbReference type="NCBI Taxonomy" id="208331"/>
    <lineage>
        <taxon>Eukaryota</taxon>
        <taxon>Metazoa</taxon>
        <taxon>Chordata</taxon>
        <taxon>Craniata</taxon>
        <taxon>Vertebrata</taxon>
        <taxon>Euteleostomi</taxon>
        <taxon>Actinopterygii</taxon>
        <taxon>Neopterygii</taxon>
        <taxon>Teleostei</taxon>
        <taxon>Neoteleostei</taxon>
        <taxon>Acanthomorphata</taxon>
        <taxon>Ovalentaria</taxon>
        <taxon>Atherinomorphae</taxon>
        <taxon>Cyprinodontiformes</taxon>
        <taxon>Goodeidae</taxon>
        <taxon>Characodon</taxon>
    </lineage>
</organism>
<gene>
    <name evidence="2" type="ORF">CHARACLAT_017075</name>
</gene>
<proteinExistence type="predicted"/>
<comment type="caution">
    <text evidence="2">The sequence shown here is derived from an EMBL/GenBank/DDBJ whole genome shotgun (WGS) entry which is preliminary data.</text>
</comment>
<feature type="region of interest" description="Disordered" evidence="1">
    <location>
        <begin position="1"/>
        <end position="31"/>
    </location>
</feature>
<evidence type="ECO:0000256" key="1">
    <source>
        <dbReference type="SAM" id="MobiDB-lite"/>
    </source>
</evidence>
<dbReference type="Proteomes" id="UP001352852">
    <property type="component" value="Unassembled WGS sequence"/>
</dbReference>
<dbReference type="EMBL" id="JAHUTJ010066993">
    <property type="protein sequence ID" value="MED6290798.1"/>
    <property type="molecule type" value="Genomic_DNA"/>
</dbReference>
<feature type="compositionally biased region" description="Polar residues" evidence="1">
    <location>
        <begin position="83"/>
        <end position="101"/>
    </location>
</feature>
<name>A0ABU7EUB1_9TELE</name>
<accession>A0ABU7EUB1</accession>
<evidence type="ECO:0000313" key="3">
    <source>
        <dbReference type="Proteomes" id="UP001352852"/>
    </source>
</evidence>
<evidence type="ECO:0000313" key="2">
    <source>
        <dbReference type="EMBL" id="MED6290798.1"/>
    </source>
</evidence>
<reference evidence="2 3" key="1">
    <citation type="submission" date="2021-06" db="EMBL/GenBank/DDBJ databases">
        <authorList>
            <person name="Palmer J.M."/>
        </authorList>
    </citation>
    <scope>NUCLEOTIDE SEQUENCE [LARGE SCALE GENOMIC DNA]</scope>
    <source>
        <strain evidence="2 3">CL_MEX2019</strain>
        <tissue evidence="2">Muscle</tissue>
    </source>
</reference>
<keyword evidence="3" id="KW-1185">Reference proteome</keyword>